<feature type="chain" id="PRO_5044368591" description="M23ase beta-sheet core domain-containing protein" evidence="8">
    <location>
        <begin position="23"/>
        <end position="396"/>
    </location>
</feature>
<feature type="signal peptide" evidence="8">
    <location>
        <begin position="1"/>
        <end position="22"/>
    </location>
</feature>
<evidence type="ECO:0000259" key="9">
    <source>
        <dbReference type="Pfam" id="PF01551"/>
    </source>
</evidence>
<evidence type="ECO:0000256" key="2">
    <source>
        <dbReference type="ARBA" id="ARBA00022670"/>
    </source>
</evidence>
<keyword evidence="4" id="KW-0378">Hydrolase</keyword>
<keyword evidence="3" id="KW-0479">Metal-binding</keyword>
<dbReference type="GO" id="GO:0004222">
    <property type="term" value="F:metalloendopeptidase activity"/>
    <property type="evidence" value="ECO:0007669"/>
    <property type="project" value="TreeGrafter"/>
</dbReference>
<dbReference type="InterPro" id="IPR050570">
    <property type="entry name" value="Cell_wall_metabolism_enzyme"/>
</dbReference>
<gene>
    <name evidence="10" type="ORF">AY555_03460</name>
</gene>
<dbReference type="AlphaFoldDB" id="A0A143DCS9"/>
<evidence type="ECO:0000313" key="10">
    <source>
        <dbReference type="EMBL" id="AMW34399.1"/>
    </source>
</evidence>
<dbReference type="Gene3D" id="2.70.70.10">
    <property type="entry name" value="Glucose Permease (Domain IIA)"/>
    <property type="match status" value="1"/>
</dbReference>
<keyword evidence="8" id="KW-0732">Signal</keyword>
<name>A0A143DCS9_9PROT</name>
<organism evidence="10 11">
    <name type="scientific">Haematospirillum jordaniae</name>
    <dbReference type="NCBI Taxonomy" id="1549855"/>
    <lineage>
        <taxon>Bacteria</taxon>
        <taxon>Pseudomonadati</taxon>
        <taxon>Pseudomonadota</taxon>
        <taxon>Alphaproteobacteria</taxon>
        <taxon>Rhodospirillales</taxon>
        <taxon>Novispirillaceae</taxon>
        <taxon>Haematospirillum</taxon>
    </lineage>
</organism>
<feature type="region of interest" description="Disordered" evidence="7">
    <location>
        <begin position="19"/>
        <end position="55"/>
    </location>
</feature>
<dbReference type="PANTHER" id="PTHR21666:SF288">
    <property type="entry name" value="CELL DIVISION PROTEIN YTFB"/>
    <property type="match status" value="1"/>
</dbReference>
<dbReference type="Pfam" id="PF01551">
    <property type="entry name" value="Peptidase_M23"/>
    <property type="match status" value="1"/>
</dbReference>
<keyword evidence="2" id="KW-0645">Protease</keyword>
<sequence length="396" mass="43190">MLVFRILLVFAVLCATAPPTGAASPSASEKELKKLEKQLQESRDREKQLGEKASGLGKELETLREEIVAAARSAQDNEELLSALERRVRDLGQKEKDLQAHLGDRESQMATVLSGLERLAIRPPEVLVLQPGHHDDTIRSAILLRAVIPELQKKAGSLRKELAGLSTIRRELSTRRAELATAVNKLDRQHARLATLYARKAKLAESTEAERKAAANRAEQLARNAGDLRDLLAKLEEDRRRREAESKRLARLAMPKPPTPAPGPVPSLESQRGTMALPARGQIVMRYGEETEEGLSARGVTIRTRPGAQVTAPATGTVAFAGPFRGYGLLLIMEHSGGYHVLLSGMSRIDAVVGQSLRSGEPVGIMGPGDGTRLYVELRRDGQPVNPLPWLSARKG</sequence>
<dbReference type="CDD" id="cd12797">
    <property type="entry name" value="M23_peptidase"/>
    <property type="match status" value="1"/>
</dbReference>
<dbReference type="GO" id="GO:0046872">
    <property type="term" value="F:metal ion binding"/>
    <property type="evidence" value="ECO:0007669"/>
    <property type="project" value="UniProtKB-KW"/>
</dbReference>
<evidence type="ECO:0000256" key="1">
    <source>
        <dbReference type="ARBA" id="ARBA00001947"/>
    </source>
</evidence>
<keyword evidence="11" id="KW-1185">Reference proteome</keyword>
<evidence type="ECO:0000256" key="8">
    <source>
        <dbReference type="SAM" id="SignalP"/>
    </source>
</evidence>
<evidence type="ECO:0000256" key="3">
    <source>
        <dbReference type="ARBA" id="ARBA00022723"/>
    </source>
</evidence>
<dbReference type="KEGG" id="hjo:AY555_03460"/>
<evidence type="ECO:0000256" key="4">
    <source>
        <dbReference type="ARBA" id="ARBA00022801"/>
    </source>
</evidence>
<dbReference type="EMBL" id="CP014525">
    <property type="protein sequence ID" value="AMW34399.1"/>
    <property type="molecule type" value="Genomic_DNA"/>
</dbReference>
<keyword evidence="5" id="KW-0862">Zinc</keyword>
<proteinExistence type="predicted"/>
<dbReference type="SUPFAM" id="SSF51261">
    <property type="entry name" value="Duplicated hybrid motif"/>
    <property type="match status" value="1"/>
</dbReference>
<dbReference type="SUPFAM" id="SSF90257">
    <property type="entry name" value="Myosin rod fragments"/>
    <property type="match status" value="1"/>
</dbReference>
<dbReference type="GeneID" id="53316205"/>
<feature type="region of interest" description="Disordered" evidence="7">
    <location>
        <begin position="242"/>
        <end position="271"/>
    </location>
</feature>
<protein>
    <recommendedName>
        <fullName evidence="9">M23ase beta-sheet core domain-containing protein</fullName>
    </recommendedName>
</protein>
<dbReference type="GO" id="GO:0006508">
    <property type="term" value="P:proteolysis"/>
    <property type="evidence" value="ECO:0007669"/>
    <property type="project" value="UniProtKB-KW"/>
</dbReference>
<comment type="cofactor">
    <cofactor evidence="1">
        <name>Zn(2+)</name>
        <dbReference type="ChEBI" id="CHEBI:29105"/>
    </cofactor>
</comment>
<reference evidence="10 11" key="1">
    <citation type="submission" date="2016-02" db="EMBL/GenBank/DDBJ databases">
        <title>Complete Genome of H5569, the type strain of the newly described species Haematospirillium jordaniae.</title>
        <authorList>
            <person name="Nicholson A.C."/>
            <person name="Humrighouse B.W."/>
            <person name="Loparov V."/>
            <person name="McQuiston J.R."/>
        </authorList>
    </citation>
    <scope>NUCLEOTIDE SEQUENCE [LARGE SCALE GENOMIC DNA]</scope>
    <source>
        <strain evidence="10 11">H5569</strain>
    </source>
</reference>
<feature type="domain" description="M23ase beta-sheet core" evidence="9">
    <location>
        <begin position="298"/>
        <end position="387"/>
    </location>
</feature>
<evidence type="ECO:0000256" key="5">
    <source>
        <dbReference type="ARBA" id="ARBA00022833"/>
    </source>
</evidence>
<dbReference type="InterPro" id="IPR016047">
    <property type="entry name" value="M23ase_b-sheet_dom"/>
</dbReference>
<feature type="compositionally biased region" description="Pro residues" evidence="7">
    <location>
        <begin position="255"/>
        <end position="265"/>
    </location>
</feature>
<evidence type="ECO:0000256" key="7">
    <source>
        <dbReference type="SAM" id="MobiDB-lite"/>
    </source>
</evidence>
<dbReference type="OrthoDB" id="9809144at2"/>
<keyword evidence="6" id="KW-0482">Metalloprotease</keyword>
<evidence type="ECO:0000313" key="11">
    <source>
        <dbReference type="Proteomes" id="UP000076066"/>
    </source>
</evidence>
<dbReference type="InterPro" id="IPR011055">
    <property type="entry name" value="Dup_hybrid_motif"/>
</dbReference>
<accession>A0A143DCS9</accession>
<dbReference type="RefSeq" id="WP_066133498.1">
    <property type="nucleotide sequence ID" value="NZ_CP014525.1"/>
</dbReference>
<dbReference type="Proteomes" id="UP000076066">
    <property type="component" value="Chromosome"/>
</dbReference>
<dbReference type="STRING" id="1549855.AY555_03460"/>
<dbReference type="PANTHER" id="PTHR21666">
    <property type="entry name" value="PEPTIDASE-RELATED"/>
    <property type="match status" value="1"/>
</dbReference>
<evidence type="ECO:0000256" key="6">
    <source>
        <dbReference type="ARBA" id="ARBA00023049"/>
    </source>
</evidence>
<feature type="compositionally biased region" description="Basic and acidic residues" evidence="7">
    <location>
        <begin position="28"/>
        <end position="50"/>
    </location>
</feature>